<feature type="non-terminal residue" evidence="1">
    <location>
        <position position="1"/>
    </location>
</feature>
<evidence type="ECO:0000313" key="1">
    <source>
        <dbReference type="EMBL" id="JAG28624.1"/>
    </source>
</evidence>
<proteinExistence type="predicted"/>
<dbReference type="AlphaFoldDB" id="A0A0A9Y8Z3"/>
<gene>
    <name evidence="1" type="ORF">CM83_104717</name>
</gene>
<sequence>PMSEDEAVNLRPPPPFKFADQQNIACLWEEWVQSFTWYAEAINLSKKSPQKQVATFMTVMGPEAITIYKTFKLSDEQKKSMKSIKDEFDKYFLPKVNKTYERLLFNRLMQKRTQTFDEFLTDAINQANKCQYGTLRDEFLCDKIVVGILDDEVRKSLLSTENLDYDKAVASCRAAELAGKQLTDMRGEEHKEINVVNRQRTGNK</sequence>
<accession>A0A0A9Y8Z3</accession>
<dbReference type="PANTHER" id="PTHR33198">
    <property type="entry name" value="ANK_REP_REGION DOMAIN-CONTAINING PROTEIN-RELATED"/>
    <property type="match status" value="1"/>
</dbReference>
<dbReference type="PANTHER" id="PTHR33198:SF19">
    <property type="entry name" value="CCHC-TYPE DOMAIN-CONTAINING PROTEIN"/>
    <property type="match status" value="1"/>
</dbReference>
<feature type="non-terminal residue" evidence="1">
    <location>
        <position position="204"/>
    </location>
</feature>
<organism evidence="1">
    <name type="scientific">Lygus hesperus</name>
    <name type="common">Western plant bug</name>
    <dbReference type="NCBI Taxonomy" id="30085"/>
    <lineage>
        <taxon>Eukaryota</taxon>
        <taxon>Metazoa</taxon>
        <taxon>Ecdysozoa</taxon>
        <taxon>Arthropoda</taxon>
        <taxon>Hexapoda</taxon>
        <taxon>Insecta</taxon>
        <taxon>Pterygota</taxon>
        <taxon>Neoptera</taxon>
        <taxon>Paraneoptera</taxon>
        <taxon>Hemiptera</taxon>
        <taxon>Heteroptera</taxon>
        <taxon>Panheteroptera</taxon>
        <taxon>Cimicomorpha</taxon>
        <taxon>Miridae</taxon>
        <taxon>Mirini</taxon>
        <taxon>Lygus</taxon>
    </lineage>
</organism>
<dbReference type="EMBL" id="GBHO01014980">
    <property type="protein sequence ID" value="JAG28624.1"/>
    <property type="molecule type" value="Transcribed_RNA"/>
</dbReference>
<evidence type="ECO:0008006" key="2">
    <source>
        <dbReference type="Google" id="ProtNLM"/>
    </source>
</evidence>
<reference evidence="1" key="1">
    <citation type="journal article" date="2014" name="PLoS ONE">
        <title>Transcriptome-Based Identification of ABC Transporters in the Western Tarnished Plant Bug Lygus hesperus.</title>
        <authorList>
            <person name="Hull J.J."/>
            <person name="Chaney K."/>
            <person name="Geib S.M."/>
            <person name="Fabrick J.A."/>
            <person name="Brent C.S."/>
            <person name="Walsh D."/>
            <person name="Lavine L.C."/>
        </authorList>
    </citation>
    <scope>NUCLEOTIDE SEQUENCE</scope>
</reference>
<protein>
    <recommendedName>
        <fullName evidence="2">Tick transposon</fullName>
    </recommendedName>
</protein>
<reference evidence="1" key="2">
    <citation type="submission" date="2014-07" db="EMBL/GenBank/DDBJ databases">
        <authorList>
            <person name="Hull J."/>
        </authorList>
    </citation>
    <scope>NUCLEOTIDE SEQUENCE</scope>
</reference>
<name>A0A0A9Y8Z3_LYGHE</name>